<keyword evidence="2" id="KW-1185">Reference proteome</keyword>
<evidence type="ECO:0000313" key="2">
    <source>
        <dbReference type="Proteomes" id="UP001302573"/>
    </source>
</evidence>
<name>A0ABU5VFB4_9PSED</name>
<reference evidence="1 2" key="1">
    <citation type="submission" date="2023-12" db="EMBL/GenBank/DDBJ databases">
        <title>Pseudomonas machongensis sp. nov., isolated from wilted pepper plants (Capsicum annuum).</title>
        <authorList>
            <person name="Qiu M."/>
            <person name="Li Y."/>
            <person name="Liu Q."/>
            <person name="Zhang X."/>
            <person name="Huang Y."/>
            <person name="Guo R."/>
            <person name="Hu M."/>
            <person name="Zhou J."/>
            <person name="Zhou X."/>
        </authorList>
    </citation>
    <scope>NUCLEOTIDE SEQUENCE [LARGE SCALE GENOMIC DNA]</scope>
    <source>
        <strain evidence="1 2">MH2</strain>
    </source>
</reference>
<sequence>MDAKYFEAKRKHHHVWADYLKRWSADGINVYHSTPTRKIKLDSVRGLAMDLDFYRVTHLAEYDVKVILQWSSRAAEDLQYAHRSYLNDFLRFQRASEIYKGSRRKIEVIEKSIKALKSNLMENLHSAHERDASPILKDLAGGKLSCLYESGSIIKFTTFLGHQFARTKNFKDRTFHAFREDTVESVEFLRSMKNSWWFLSYMFGMNLGRELYLFRSGYTHSLLFNNTGVSFITSDQPAINVHPQVWETSSQPEFLDLYYPISPRYAYIICESNIFIGGVTEVTVEQVVQLNQKMAARSSSLIVGSDYESIEEFISLVGQNR</sequence>
<dbReference type="Pfam" id="PF14022">
    <property type="entry name" value="DUF4238"/>
    <property type="match status" value="1"/>
</dbReference>
<accession>A0ABU5VFB4</accession>
<dbReference type="EMBL" id="JAYFUI010000109">
    <property type="protein sequence ID" value="MEA5672063.1"/>
    <property type="molecule type" value="Genomic_DNA"/>
</dbReference>
<dbReference type="RefSeq" id="WP_323453295.1">
    <property type="nucleotide sequence ID" value="NZ_JAYFUI010000109.1"/>
</dbReference>
<gene>
    <name evidence="1" type="ORF">VA602_12010</name>
</gene>
<dbReference type="Proteomes" id="UP001302573">
    <property type="component" value="Unassembled WGS sequence"/>
</dbReference>
<proteinExistence type="predicted"/>
<comment type="caution">
    <text evidence="1">The sequence shown here is derived from an EMBL/GenBank/DDBJ whole genome shotgun (WGS) entry which is preliminary data.</text>
</comment>
<protein>
    <submittedName>
        <fullName evidence="1">DUF4238 domain-containing protein</fullName>
    </submittedName>
</protein>
<organism evidence="1 2">
    <name type="scientific">Pseudomonas machongensis</name>
    <dbReference type="NCBI Taxonomy" id="3110229"/>
    <lineage>
        <taxon>Bacteria</taxon>
        <taxon>Pseudomonadati</taxon>
        <taxon>Pseudomonadota</taxon>
        <taxon>Gammaproteobacteria</taxon>
        <taxon>Pseudomonadales</taxon>
        <taxon>Pseudomonadaceae</taxon>
        <taxon>Pseudomonas</taxon>
    </lineage>
</organism>
<dbReference type="InterPro" id="IPR025332">
    <property type="entry name" value="DUF4238"/>
</dbReference>
<evidence type="ECO:0000313" key="1">
    <source>
        <dbReference type="EMBL" id="MEA5672063.1"/>
    </source>
</evidence>